<accession>A0ABW5NC02</accession>
<keyword evidence="6" id="KW-1185">Reference proteome</keyword>
<evidence type="ECO:0000259" key="4">
    <source>
        <dbReference type="PROSITE" id="PS01124"/>
    </source>
</evidence>
<gene>
    <name evidence="5" type="ORF">ACFSTE_18155</name>
</gene>
<dbReference type="Proteomes" id="UP001597459">
    <property type="component" value="Unassembled WGS sequence"/>
</dbReference>
<dbReference type="InterPro" id="IPR018062">
    <property type="entry name" value="HTH_AraC-typ_CS"/>
</dbReference>
<dbReference type="Pfam" id="PF12833">
    <property type="entry name" value="HTH_18"/>
    <property type="match status" value="1"/>
</dbReference>
<evidence type="ECO:0000256" key="3">
    <source>
        <dbReference type="ARBA" id="ARBA00023163"/>
    </source>
</evidence>
<dbReference type="RefSeq" id="WP_378254864.1">
    <property type="nucleotide sequence ID" value="NZ_JBHSJV010000001.1"/>
</dbReference>
<dbReference type="PANTHER" id="PTHR46796">
    <property type="entry name" value="HTH-TYPE TRANSCRIPTIONAL ACTIVATOR RHAS-RELATED"/>
    <property type="match status" value="1"/>
</dbReference>
<dbReference type="PRINTS" id="PR00032">
    <property type="entry name" value="HTHARAC"/>
</dbReference>
<dbReference type="Gene3D" id="1.10.10.60">
    <property type="entry name" value="Homeodomain-like"/>
    <property type="match status" value="2"/>
</dbReference>
<sequence length="323" mass="37584">MKKSRVQVCPFCQSMHSALEDEVYCSKSNLNADIIKSNAFYYKSNKLFSGKHIGRLTVKMVFNGYQYLKLGKHDTMLTDRNYLIINPGQEWNSEIDSEKEVEGLTIAFHPTLCKQFIYASKASTRALLDNPYNMAAESLTFFEHTYENDLFLRQLFLQFKKGILRQTNDALFFKELKFTLLEALFHKHLHTELIHNRIPVKNSSLQKELFRRLGIAKDYILANIEKDLLLDDIGYTAALSSFHFLRLFKAVYKKTPHQFIMQERLKKACYLLKNSSKTIDEISIAIGYKNHSAFSRNFKRHTGLTPLSFRLYGSSYSFQSSNQ</sequence>
<evidence type="ECO:0000256" key="1">
    <source>
        <dbReference type="ARBA" id="ARBA00023015"/>
    </source>
</evidence>
<name>A0ABW5NC02_9FLAO</name>
<dbReference type="PROSITE" id="PS01124">
    <property type="entry name" value="HTH_ARAC_FAMILY_2"/>
    <property type="match status" value="1"/>
</dbReference>
<organism evidence="5 6">
    <name type="scientific">Aquimarina hainanensis</name>
    <dbReference type="NCBI Taxonomy" id="1578017"/>
    <lineage>
        <taxon>Bacteria</taxon>
        <taxon>Pseudomonadati</taxon>
        <taxon>Bacteroidota</taxon>
        <taxon>Flavobacteriia</taxon>
        <taxon>Flavobacteriales</taxon>
        <taxon>Flavobacteriaceae</taxon>
        <taxon>Aquimarina</taxon>
    </lineage>
</organism>
<dbReference type="PANTHER" id="PTHR46796:SF14">
    <property type="entry name" value="TRANSCRIPTIONAL REGULATORY PROTEIN"/>
    <property type="match status" value="1"/>
</dbReference>
<dbReference type="InterPro" id="IPR018060">
    <property type="entry name" value="HTH_AraC"/>
</dbReference>
<dbReference type="EMBL" id="JBHULX010000039">
    <property type="protein sequence ID" value="MFD2592766.1"/>
    <property type="molecule type" value="Genomic_DNA"/>
</dbReference>
<comment type="caution">
    <text evidence="5">The sequence shown here is derived from an EMBL/GenBank/DDBJ whole genome shotgun (WGS) entry which is preliminary data.</text>
</comment>
<proteinExistence type="predicted"/>
<reference evidence="6" key="1">
    <citation type="journal article" date="2019" name="Int. J. Syst. Evol. Microbiol.">
        <title>The Global Catalogue of Microorganisms (GCM) 10K type strain sequencing project: providing services to taxonomists for standard genome sequencing and annotation.</title>
        <authorList>
            <consortium name="The Broad Institute Genomics Platform"/>
            <consortium name="The Broad Institute Genome Sequencing Center for Infectious Disease"/>
            <person name="Wu L."/>
            <person name="Ma J."/>
        </authorList>
    </citation>
    <scope>NUCLEOTIDE SEQUENCE [LARGE SCALE GENOMIC DNA]</scope>
    <source>
        <strain evidence="6">KCTC 42423</strain>
    </source>
</reference>
<keyword evidence="3" id="KW-0804">Transcription</keyword>
<dbReference type="InterPro" id="IPR050204">
    <property type="entry name" value="AraC_XylS_family_regulators"/>
</dbReference>
<evidence type="ECO:0000256" key="2">
    <source>
        <dbReference type="ARBA" id="ARBA00023125"/>
    </source>
</evidence>
<protein>
    <submittedName>
        <fullName evidence="5">Helix-turn-helix domain-containing protein</fullName>
    </submittedName>
</protein>
<keyword evidence="2" id="KW-0238">DNA-binding</keyword>
<dbReference type="PROSITE" id="PS00041">
    <property type="entry name" value="HTH_ARAC_FAMILY_1"/>
    <property type="match status" value="1"/>
</dbReference>
<evidence type="ECO:0000313" key="6">
    <source>
        <dbReference type="Proteomes" id="UP001597459"/>
    </source>
</evidence>
<dbReference type="SUPFAM" id="SSF46689">
    <property type="entry name" value="Homeodomain-like"/>
    <property type="match status" value="2"/>
</dbReference>
<keyword evidence="1" id="KW-0805">Transcription regulation</keyword>
<dbReference type="SMART" id="SM00342">
    <property type="entry name" value="HTH_ARAC"/>
    <property type="match status" value="1"/>
</dbReference>
<dbReference type="InterPro" id="IPR009057">
    <property type="entry name" value="Homeodomain-like_sf"/>
</dbReference>
<feature type="domain" description="HTH araC/xylS-type" evidence="4">
    <location>
        <begin position="214"/>
        <end position="312"/>
    </location>
</feature>
<evidence type="ECO:0000313" key="5">
    <source>
        <dbReference type="EMBL" id="MFD2592766.1"/>
    </source>
</evidence>
<dbReference type="InterPro" id="IPR020449">
    <property type="entry name" value="Tscrpt_reg_AraC-type_HTH"/>
</dbReference>